<accession>A0A9X0QWN5</accession>
<dbReference type="Proteomes" id="UP000600101">
    <property type="component" value="Unassembled WGS sequence"/>
</dbReference>
<reference evidence="1" key="1">
    <citation type="submission" date="2020-08" db="EMBL/GenBank/DDBJ databases">
        <authorList>
            <person name="Hu Y."/>
            <person name="Nguyen S.V."/>
            <person name="Li F."/>
            <person name="Fanning S."/>
        </authorList>
    </citation>
    <scope>NUCLEOTIDE SEQUENCE</scope>
    <source>
        <strain evidence="1">SYSU D8009</strain>
    </source>
</reference>
<gene>
    <name evidence="1" type="ORF">H7965_08040</name>
</gene>
<proteinExistence type="predicted"/>
<evidence type="ECO:0000313" key="2">
    <source>
        <dbReference type="Proteomes" id="UP000600101"/>
    </source>
</evidence>
<dbReference type="Pfam" id="PF09601">
    <property type="entry name" value="DUF2459"/>
    <property type="match status" value="1"/>
</dbReference>
<keyword evidence="2" id="KW-1185">Reference proteome</keyword>
<evidence type="ECO:0000313" key="1">
    <source>
        <dbReference type="EMBL" id="MBC4015275.1"/>
    </source>
</evidence>
<dbReference type="EMBL" id="JACOMF010000006">
    <property type="protein sequence ID" value="MBC4015275.1"/>
    <property type="molecule type" value="Genomic_DNA"/>
</dbReference>
<organism evidence="1 2">
    <name type="scientific">Siccirubricoccus deserti</name>
    <dbReference type="NCBI Taxonomy" id="2013562"/>
    <lineage>
        <taxon>Bacteria</taxon>
        <taxon>Pseudomonadati</taxon>
        <taxon>Pseudomonadota</taxon>
        <taxon>Alphaproteobacteria</taxon>
        <taxon>Acetobacterales</taxon>
        <taxon>Roseomonadaceae</taxon>
        <taxon>Siccirubricoccus</taxon>
    </lineage>
</organism>
<dbReference type="AlphaFoldDB" id="A0A9X0QWN5"/>
<sequence>MAGALGGCAARLAGPGRPAEGGPRLHLVRRGWHTDLGLPAGVLDRRLAGLFPGAAWMVLGFGDRDYVLAESPGLGTSLAALWPSPGAILVTGLRVAPDAAFGAAASIPLRLPPGGMEGVAGFITASLAAAEPLRAGPYPGSLFLPASREYSAFYTCNTWTAEGLAAAGLPVVPAGILFAAQINALGEALRAAGYG</sequence>
<name>A0A9X0QWN5_9PROT</name>
<dbReference type="InterPro" id="IPR011727">
    <property type="entry name" value="CHP02117"/>
</dbReference>
<dbReference type="RefSeq" id="WP_186770042.1">
    <property type="nucleotide sequence ID" value="NZ_JACOMF010000006.1"/>
</dbReference>
<protein>
    <submittedName>
        <fullName evidence="1">DUF2459 domain-containing protein</fullName>
    </submittedName>
</protein>
<comment type="caution">
    <text evidence="1">The sequence shown here is derived from an EMBL/GenBank/DDBJ whole genome shotgun (WGS) entry which is preliminary data.</text>
</comment>